<gene>
    <name evidence="6" type="ORF">ASPCAL13821</name>
</gene>
<dbReference type="OrthoDB" id="2151789at2759"/>
<dbReference type="InterPro" id="IPR006094">
    <property type="entry name" value="Oxid_FAD_bind_N"/>
</dbReference>
<evidence type="ECO:0000256" key="4">
    <source>
        <dbReference type="ARBA" id="ARBA00023002"/>
    </source>
</evidence>
<evidence type="ECO:0000256" key="3">
    <source>
        <dbReference type="ARBA" id="ARBA00022827"/>
    </source>
</evidence>
<dbReference type="InterPro" id="IPR036318">
    <property type="entry name" value="FAD-bd_PCMH-like_sf"/>
</dbReference>
<dbReference type="Gene3D" id="3.40.462.20">
    <property type="match status" value="1"/>
</dbReference>
<keyword evidence="2" id="KW-0285">Flavoprotein</keyword>
<evidence type="ECO:0000313" key="7">
    <source>
        <dbReference type="Proteomes" id="UP000054771"/>
    </source>
</evidence>
<dbReference type="AlphaFoldDB" id="A0A0U5GG34"/>
<dbReference type="PANTHER" id="PTHR42973:SF54">
    <property type="entry name" value="FAD-BINDING PCMH-TYPE DOMAIN-CONTAINING PROTEIN"/>
    <property type="match status" value="1"/>
</dbReference>
<dbReference type="PROSITE" id="PS51387">
    <property type="entry name" value="FAD_PCMH"/>
    <property type="match status" value="1"/>
</dbReference>
<dbReference type="InterPro" id="IPR016169">
    <property type="entry name" value="FAD-bd_PCMH_sub2"/>
</dbReference>
<feature type="domain" description="FAD-binding PCMH-type" evidence="5">
    <location>
        <begin position="79"/>
        <end position="272"/>
    </location>
</feature>
<sequence>MSHLASVPSLLDVLPVEPATRTEAEALLSDYVVLPAKQKGPARASLLAKIFPLVFGEIALVEGSASYEENRTQPWSTNCWLSPSVILTPRSTTEVSQILALTRFIGATFSVRGGGRLHNPTFTSNDGGVVIFLSKLTQLNLAVDKKTVDIGPGHRWLDVYKGLDAHGLTVAGGRIPHVGVPGLLLGGGLSFQNSEHSLGCMNVVDYEVRSLSRFGPGRTACRWSFCGVKWSVGRPRRLINRPRKRIREQRPLLGSQGRRHELWYLSLPAPALTSTTQTQTDNHPGIVTNFRMSTIPNAIWAEGRVYPATPETSSQLFHALMDYHKLIESDNKATLIWHTLNQTTLLIFFYCAPVEKPDVFAPFYDIPFLMNVVPPAKRTVYEMVDAVSNILAAEQLSHDMRTTTTLPSLTVYEAAEKARFQEMASLSDLPRADLTMVIQPMSSLALKVAEAKGGNPLGLGGVGGHQWFLVMADYADTLSEADEARVRGSVKRIVDIVEETAKREGVYVPYKYSNYSSRDQDPLASYGEANLVKLKEIAARYDPEGVFQVLQNGGWLVSKAGKQ</sequence>
<accession>A0A0U5GG34</accession>
<keyword evidence="4" id="KW-0560">Oxidoreductase</keyword>
<dbReference type="SUPFAM" id="SSF56176">
    <property type="entry name" value="FAD-binding/transporter-associated domain-like"/>
    <property type="match status" value="1"/>
</dbReference>
<dbReference type="InterPro" id="IPR050416">
    <property type="entry name" value="FAD-linked_Oxidoreductase"/>
</dbReference>
<dbReference type="InterPro" id="IPR016166">
    <property type="entry name" value="FAD-bd_PCMH"/>
</dbReference>
<protein>
    <recommendedName>
        <fullName evidence="5">FAD-binding PCMH-type domain-containing protein</fullName>
    </recommendedName>
</protein>
<dbReference type="EMBL" id="CDMC01000020">
    <property type="protein sequence ID" value="CEL10707.1"/>
    <property type="molecule type" value="Genomic_DNA"/>
</dbReference>
<dbReference type="Gene3D" id="3.30.465.10">
    <property type="match status" value="2"/>
</dbReference>
<dbReference type="STRING" id="454130.A0A0U5GG34"/>
<evidence type="ECO:0000256" key="1">
    <source>
        <dbReference type="ARBA" id="ARBA00005466"/>
    </source>
</evidence>
<proteinExistence type="inferred from homology"/>
<reference evidence="7" key="1">
    <citation type="journal article" date="2016" name="Genome Announc.">
        <title>Draft genome sequences of fungus Aspergillus calidoustus.</title>
        <authorList>
            <person name="Horn F."/>
            <person name="Linde J."/>
            <person name="Mattern D.J."/>
            <person name="Walther G."/>
            <person name="Guthke R."/>
            <person name="Scherlach K."/>
            <person name="Martin K."/>
            <person name="Brakhage A.A."/>
            <person name="Petzke L."/>
            <person name="Valiante V."/>
        </authorList>
    </citation>
    <scope>NUCLEOTIDE SEQUENCE [LARGE SCALE GENOMIC DNA]</scope>
    <source>
        <strain evidence="7">SF006504</strain>
    </source>
</reference>
<evidence type="ECO:0000259" key="5">
    <source>
        <dbReference type="PROSITE" id="PS51387"/>
    </source>
</evidence>
<comment type="similarity">
    <text evidence="1">Belongs to the oxygen-dependent FAD-linked oxidoreductase family.</text>
</comment>
<dbReference type="Pfam" id="PF01565">
    <property type="entry name" value="FAD_binding_4"/>
    <property type="match status" value="1"/>
</dbReference>
<dbReference type="OMA" id="WGEVYAW"/>
<dbReference type="GO" id="GO:0071949">
    <property type="term" value="F:FAD binding"/>
    <property type="evidence" value="ECO:0007669"/>
    <property type="project" value="InterPro"/>
</dbReference>
<dbReference type="GO" id="GO:0016491">
    <property type="term" value="F:oxidoreductase activity"/>
    <property type="evidence" value="ECO:0007669"/>
    <property type="project" value="UniProtKB-KW"/>
</dbReference>
<keyword evidence="7" id="KW-1185">Reference proteome</keyword>
<organism evidence="6 7">
    <name type="scientific">Aspergillus calidoustus</name>
    <dbReference type="NCBI Taxonomy" id="454130"/>
    <lineage>
        <taxon>Eukaryota</taxon>
        <taxon>Fungi</taxon>
        <taxon>Dikarya</taxon>
        <taxon>Ascomycota</taxon>
        <taxon>Pezizomycotina</taxon>
        <taxon>Eurotiomycetes</taxon>
        <taxon>Eurotiomycetidae</taxon>
        <taxon>Eurotiales</taxon>
        <taxon>Aspergillaceae</taxon>
        <taxon>Aspergillus</taxon>
        <taxon>Aspergillus subgen. Nidulantes</taxon>
    </lineage>
</organism>
<keyword evidence="3" id="KW-0274">FAD</keyword>
<name>A0A0U5GG34_ASPCI</name>
<dbReference type="PANTHER" id="PTHR42973">
    <property type="entry name" value="BINDING OXIDOREDUCTASE, PUTATIVE (AFU_ORTHOLOGUE AFUA_1G17690)-RELATED"/>
    <property type="match status" value="1"/>
</dbReference>
<dbReference type="Proteomes" id="UP000054771">
    <property type="component" value="Unassembled WGS sequence"/>
</dbReference>
<evidence type="ECO:0000256" key="2">
    <source>
        <dbReference type="ARBA" id="ARBA00022630"/>
    </source>
</evidence>
<evidence type="ECO:0000313" key="6">
    <source>
        <dbReference type="EMBL" id="CEL10707.1"/>
    </source>
</evidence>